<evidence type="ECO:0000256" key="1">
    <source>
        <dbReference type="SAM" id="Phobius"/>
    </source>
</evidence>
<dbReference type="RefSeq" id="WP_184949933.1">
    <property type="nucleotide sequence ID" value="NZ_BOMC01000007.1"/>
</dbReference>
<keyword evidence="2" id="KW-0732">Signal</keyword>
<feature type="transmembrane region" description="Helical" evidence="1">
    <location>
        <begin position="95"/>
        <end position="115"/>
    </location>
</feature>
<keyword evidence="4" id="KW-1185">Reference proteome</keyword>
<keyword evidence="1" id="KW-0472">Membrane</keyword>
<organism evidence="3 4">
    <name type="scientific">Paractinoplanes abujensis</name>
    <dbReference type="NCBI Taxonomy" id="882441"/>
    <lineage>
        <taxon>Bacteria</taxon>
        <taxon>Bacillati</taxon>
        <taxon>Actinomycetota</taxon>
        <taxon>Actinomycetes</taxon>
        <taxon>Micromonosporales</taxon>
        <taxon>Micromonosporaceae</taxon>
        <taxon>Paractinoplanes</taxon>
    </lineage>
</organism>
<evidence type="ECO:0000256" key="2">
    <source>
        <dbReference type="SAM" id="SignalP"/>
    </source>
</evidence>
<evidence type="ECO:0000313" key="3">
    <source>
        <dbReference type="EMBL" id="MBB4691064.1"/>
    </source>
</evidence>
<sequence>MRRVIVAVVGAVTATAAGAALAGAAGIDFEVVDGEAIPVAGFAVVTAVCCLAGVVMAVAFRRWSTRPRERFVWTAAGLTAVSLVLPLISGAEARTVAALIGLHLIPAAVMIPALARSLPPRDRSEVA</sequence>
<dbReference type="AlphaFoldDB" id="A0A7W7CM30"/>
<dbReference type="Proteomes" id="UP000542742">
    <property type="component" value="Unassembled WGS sequence"/>
</dbReference>
<evidence type="ECO:0000313" key="4">
    <source>
        <dbReference type="Proteomes" id="UP000542742"/>
    </source>
</evidence>
<dbReference type="InterPro" id="IPR045713">
    <property type="entry name" value="DUF6069"/>
</dbReference>
<protein>
    <submittedName>
        <fullName evidence="3">Uncharacterized protein</fullName>
    </submittedName>
</protein>
<gene>
    <name evidence="3" type="ORF">BKA14_001212</name>
</gene>
<dbReference type="EMBL" id="JACHMF010000001">
    <property type="protein sequence ID" value="MBB4691064.1"/>
    <property type="molecule type" value="Genomic_DNA"/>
</dbReference>
<proteinExistence type="predicted"/>
<reference evidence="3 4" key="1">
    <citation type="submission" date="2020-08" db="EMBL/GenBank/DDBJ databases">
        <title>Sequencing the genomes of 1000 actinobacteria strains.</title>
        <authorList>
            <person name="Klenk H.-P."/>
        </authorList>
    </citation>
    <scope>NUCLEOTIDE SEQUENCE [LARGE SCALE GENOMIC DNA]</scope>
    <source>
        <strain evidence="3 4">DSM 45518</strain>
    </source>
</reference>
<dbReference type="Pfam" id="PF19545">
    <property type="entry name" value="DUF6069"/>
    <property type="match status" value="1"/>
</dbReference>
<feature type="signal peptide" evidence="2">
    <location>
        <begin position="1"/>
        <end position="19"/>
    </location>
</feature>
<feature type="transmembrane region" description="Helical" evidence="1">
    <location>
        <begin position="71"/>
        <end position="89"/>
    </location>
</feature>
<feature type="transmembrane region" description="Helical" evidence="1">
    <location>
        <begin position="40"/>
        <end position="59"/>
    </location>
</feature>
<name>A0A7W7CM30_9ACTN</name>
<keyword evidence="1" id="KW-0812">Transmembrane</keyword>
<accession>A0A7W7CM30</accession>
<keyword evidence="1" id="KW-1133">Transmembrane helix</keyword>
<feature type="chain" id="PRO_5030819627" evidence="2">
    <location>
        <begin position="20"/>
        <end position="127"/>
    </location>
</feature>
<comment type="caution">
    <text evidence="3">The sequence shown here is derived from an EMBL/GenBank/DDBJ whole genome shotgun (WGS) entry which is preliminary data.</text>
</comment>